<proteinExistence type="inferred from homology"/>
<dbReference type="GO" id="GO:0016579">
    <property type="term" value="P:protein deubiquitination"/>
    <property type="evidence" value="ECO:0007669"/>
    <property type="project" value="TreeGrafter"/>
</dbReference>
<dbReference type="EMBL" id="MKKU01000301">
    <property type="protein sequence ID" value="RNF16205.1"/>
    <property type="molecule type" value="Genomic_DNA"/>
</dbReference>
<keyword evidence="7" id="KW-1185">Reference proteome</keyword>
<dbReference type="InterPro" id="IPR042266">
    <property type="entry name" value="PPPDE_sf"/>
</dbReference>
<dbReference type="InterPro" id="IPR008580">
    <property type="entry name" value="PPPDE_dom"/>
</dbReference>
<feature type="region of interest" description="Disordered" evidence="4">
    <location>
        <begin position="596"/>
        <end position="632"/>
    </location>
</feature>
<comment type="caution">
    <text evidence="6">The sequence shown here is derived from an EMBL/GenBank/DDBJ whole genome shotgun (WGS) entry which is preliminary data.</text>
</comment>
<keyword evidence="2" id="KW-0645">Protease</keyword>
<dbReference type="OrthoDB" id="412286at2759"/>
<evidence type="ECO:0000256" key="3">
    <source>
        <dbReference type="ARBA" id="ARBA00022801"/>
    </source>
</evidence>
<feature type="region of interest" description="Disordered" evidence="4">
    <location>
        <begin position="321"/>
        <end position="357"/>
    </location>
</feature>
<keyword evidence="3" id="KW-0378">Hydrolase</keyword>
<reference evidence="6 7" key="1">
    <citation type="journal article" date="2018" name="BMC Genomics">
        <title>Genomic comparison of Trypanosoma conorhini and Trypanosoma rangeli to Trypanosoma cruzi strains of high and low virulence.</title>
        <authorList>
            <person name="Bradwell K.R."/>
            <person name="Koparde V.N."/>
            <person name="Matveyev A.V."/>
            <person name="Serrano M.G."/>
            <person name="Alves J.M."/>
            <person name="Parikh H."/>
            <person name="Huang B."/>
            <person name="Lee V."/>
            <person name="Espinosa-Alvarez O."/>
            <person name="Ortiz P.A."/>
            <person name="Costa-Martins A.G."/>
            <person name="Teixeira M.M."/>
            <person name="Buck G.A."/>
        </authorList>
    </citation>
    <scope>NUCLEOTIDE SEQUENCE [LARGE SCALE GENOMIC DNA]</scope>
    <source>
        <strain evidence="6 7">025E</strain>
    </source>
</reference>
<dbReference type="GO" id="GO:0006508">
    <property type="term" value="P:proteolysis"/>
    <property type="evidence" value="ECO:0007669"/>
    <property type="project" value="UniProtKB-KW"/>
</dbReference>
<dbReference type="PANTHER" id="PTHR12378">
    <property type="entry name" value="DESUMOYLATING ISOPEPTIDASE"/>
    <property type="match status" value="1"/>
</dbReference>
<evidence type="ECO:0000256" key="1">
    <source>
        <dbReference type="ARBA" id="ARBA00008140"/>
    </source>
</evidence>
<sequence length="661" mass="71942">MRLCCCQNAEDAVADKRAAIAVMEKKGLRRCTPPTTIPRQCVEVAVQINVYSLLEQNKRLKKVGMGVYHCGVVVYGIEWGYGECVESANASGMFCVYPGQAAGTLYRTVFLGVTTRSPQQVDTILHRLENEWRSGDYHILNHNCNHFAQRFCDLLSTVQKLRLPGWCNRAARVCNRVVPRKLATYLHRLVDEEPPKARLPDLSRIGEIPESVIPRGWYLHPSISQQPRYTSSCVPGRAELSPLEAGGPASYPLCLDDPSARTDVDTGSEATMATPAILNIDALRQESLGREEYSPTAAPLPLLHDKHGVLYLATGSGVCLPGHSGPPTDPTLHTSDGKQREERGNAPLAPQASQGSISQVTQIKAVEGHRVVADASPHIDDDSTQKGVVREEVQTNAEEEETKSVFYASLHAPQTEDMNEEQVLVRFGKLETLSTYSSTQELDNADAEEDGAVAKEYLKEEDRDASLAAGNCERMYSSSGPVVWRAASKEGAHFIAPSSPASSVEDNLAKTMTPAKKRGERTLTRRASYSEARFSKPMSNVARRRATVTGDSTQVASLHLEEATSLGSCVAPFAGVGRKAPAAFASPLMEAEEMNIESSGSLYSEPEGTNSDASVLPRLSQNLPSTPIAENTSSASRFEALLPLCSPPNLRRTYSYPPWGD</sequence>
<evidence type="ECO:0000313" key="6">
    <source>
        <dbReference type="EMBL" id="RNF16205.1"/>
    </source>
</evidence>
<dbReference type="PROSITE" id="PS51858">
    <property type="entry name" value="PPPDE"/>
    <property type="match status" value="1"/>
</dbReference>
<dbReference type="RefSeq" id="XP_029227728.1">
    <property type="nucleotide sequence ID" value="XM_029372146.1"/>
</dbReference>
<evidence type="ECO:0000256" key="4">
    <source>
        <dbReference type="SAM" id="MobiDB-lite"/>
    </source>
</evidence>
<feature type="domain" description="PPPDE" evidence="5">
    <location>
        <begin position="44"/>
        <end position="182"/>
    </location>
</feature>
<dbReference type="GO" id="GO:0101005">
    <property type="term" value="F:deubiquitinase activity"/>
    <property type="evidence" value="ECO:0007669"/>
    <property type="project" value="TreeGrafter"/>
</dbReference>
<dbReference type="Gene3D" id="3.90.1720.30">
    <property type="entry name" value="PPPDE domains"/>
    <property type="match status" value="1"/>
</dbReference>
<evidence type="ECO:0000313" key="7">
    <source>
        <dbReference type="Proteomes" id="UP000284403"/>
    </source>
</evidence>
<dbReference type="PANTHER" id="PTHR12378:SF56">
    <property type="entry name" value="PPPDE DOMAIN-CONTAINING PROTEIN"/>
    <property type="match status" value="1"/>
</dbReference>
<dbReference type="GeneID" id="40318856"/>
<name>A0A422PEQ7_9TRYP</name>
<dbReference type="AlphaFoldDB" id="A0A422PEQ7"/>
<evidence type="ECO:0000259" key="5">
    <source>
        <dbReference type="PROSITE" id="PS51858"/>
    </source>
</evidence>
<protein>
    <recommendedName>
        <fullName evidence="5">PPPDE domain-containing protein</fullName>
    </recommendedName>
</protein>
<organism evidence="6 7">
    <name type="scientific">Trypanosoma conorhini</name>
    <dbReference type="NCBI Taxonomy" id="83891"/>
    <lineage>
        <taxon>Eukaryota</taxon>
        <taxon>Discoba</taxon>
        <taxon>Euglenozoa</taxon>
        <taxon>Kinetoplastea</taxon>
        <taxon>Metakinetoplastina</taxon>
        <taxon>Trypanosomatida</taxon>
        <taxon>Trypanosomatidae</taxon>
        <taxon>Trypanosoma</taxon>
    </lineage>
</organism>
<dbReference type="SMART" id="SM01179">
    <property type="entry name" value="DUF862"/>
    <property type="match status" value="1"/>
</dbReference>
<gene>
    <name evidence="6" type="ORF">Tco025E_05245</name>
</gene>
<feature type="compositionally biased region" description="Basic and acidic residues" evidence="4">
    <location>
        <begin position="335"/>
        <end position="344"/>
    </location>
</feature>
<evidence type="ECO:0000256" key="2">
    <source>
        <dbReference type="ARBA" id="ARBA00022670"/>
    </source>
</evidence>
<comment type="similarity">
    <text evidence="1">Belongs to the DeSI family.</text>
</comment>
<dbReference type="Proteomes" id="UP000284403">
    <property type="component" value="Unassembled WGS sequence"/>
</dbReference>
<dbReference type="Pfam" id="PF05903">
    <property type="entry name" value="Peptidase_C97"/>
    <property type="match status" value="1"/>
</dbReference>
<accession>A0A422PEQ7</accession>